<dbReference type="GeneID" id="20817016"/>
<organism evidence="1">
    <name type="scientific">Aphanomyces astaci</name>
    <name type="common">Crayfish plague agent</name>
    <dbReference type="NCBI Taxonomy" id="112090"/>
    <lineage>
        <taxon>Eukaryota</taxon>
        <taxon>Sar</taxon>
        <taxon>Stramenopiles</taxon>
        <taxon>Oomycota</taxon>
        <taxon>Saprolegniomycetes</taxon>
        <taxon>Saprolegniales</taxon>
        <taxon>Verrucalvaceae</taxon>
        <taxon>Aphanomyces</taxon>
    </lineage>
</organism>
<dbReference type="EMBL" id="KI913178">
    <property type="protein sequence ID" value="ETV69191.1"/>
    <property type="molecule type" value="Genomic_DNA"/>
</dbReference>
<reference evidence="1" key="1">
    <citation type="submission" date="2013-12" db="EMBL/GenBank/DDBJ databases">
        <title>The Genome Sequence of Aphanomyces astaci APO3.</title>
        <authorList>
            <consortium name="The Broad Institute Genomics Platform"/>
            <person name="Russ C."/>
            <person name="Tyler B."/>
            <person name="van West P."/>
            <person name="Dieguez-Uribeondo J."/>
            <person name="Young S.K."/>
            <person name="Zeng Q."/>
            <person name="Gargeya S."/>
            <person name="Fitzgerald M."/>
            <person name="Abouelleil A."/>
            <person name="Alvarado L."/>
            <person name="Chapman S.B."/>
            <person name="Gainer-Dewar J."/>
            <person name="Goldberg J."/>
            <person name="Griggs A."/>
            <person name="Gujja S."/>
            <person name="Hansen M."/>
            <person name="Howarth C."/>
            <person name="Imamovic A."/>
            <person name="Ireland A."/>
            <person name="Larimer J."/>
            <person name="McCowan C."/>
            <person name="Murphy C."/>
            <person name="Pearson M."/>
            <person name="Poon T.W."/>
            <person name="Priest M."/>
            <person name="Roberts A."/>
            <person name="Saif S."/>
            <person name="Shea T."/>
            <person name="Sykes S."/>
            <person name="Wortman J."/>
            <person name="Nusbaum C."/>
            <person name="Birren B."/>
        </authorList>
    </citation>
    <scope>NUCLEOTIDE SEQUENCE [LARGE SCALE GENOMIC DNA]</scope>
    <source>
        <strain evidence="1">APO3</strain>
    </source>
</reference>
<sequence>MEVEDTKFVQQPQQKFIRPVHGYMDFLDVQEELPHGGDVLYLERFRVSKDAVALILQLSKPHLPATFDTRLVLLVTIQWLASSVSVRSQEQMLFQDHNHVTLAYYRQLGVRAITKGLVDGGFYGSGPHEPTATACAPAVKHFVKSIQPSTSVLVLWMVPTSPSRCLRRCKIDSEIARATRRRTYWVSSTSWEGSWLSLRVVKAAHLTAIYTARRSLKEASQAVTYYTLVMLGTVCPRCC</sequence>
<proteinExistence type="predicted"/>
<name>W4FQG5_APHAT</name>
<dbReference type="RefSeq" id="XP_009841293.1">
    <property type="nucleotide sequence ID" value="XM_009842991.1"/>
</dbReference>
<evidence type="ECO:0000313" key="1">
    <source>
        <dbReference type="EMBL" id="ETV69191.1"/>
    </source>
</evidence>
<protein>
    <submittedName>
        <fullName evidence="1">Uncharacterized protein</fullName>
    </submittedName>
</protein>
<dbReference type="VEuPathDB" id="FungiDB:H257_15020"/>
<accession>W4FQG5</accession>
<gene>
    <name evidence="1" type="ORF">H257_15020</name>
</gene>
<dbReference type="AlphaFoldDB" id="W4FQG5"/>